<dbReference type="SUPFAM" id="SSF64268">
    <property type="entry name" value="PX domain"/>
    <property type="match status" value="1"/>
</dbReference>
<feature type="region of interest" description="Disordered" evidence="3">
    <location>
        <begin position="363"/>
        <end position="383"/>
    </location>
</feature>
<keyword evidence="7" id="KW-1185">Reference proteome</keyword>
<sequence length="479" mass="53826">MVWMLLVSWSDQNNILIYREFEEFKKLHKDLKKKFPIESGLLKKSDRTIPRFRDVNVMLKKNQKLSRCRESLMLLEIYCQELLKTKARISQGEDVVHFFEAQSRDMDPSFPENSIVILPSEMGPGKKETPLPPSTTITQPVMSQSYRCIEAYETKDTSNRLFRATKGEILEVLMKDKTGWWLVENYWKQIAWFPAPYLEETEEAAATEETKETGMLYYVTRAYEAKKSDELSVKIGVVVEVLEKSDDGWWLVWYNGTTGYVPSMFLQPYRNPHSKFLALVNSSLCYSMPNLSQATSPLSKSSPSQQRGSCEGAAQVHSTNMTMEMQEYNTPPSRMRSHSLSVSVAVATSGLASGVDCLSDSSGNVSGQGYDWPQNPEVNRVRNSTPGETLLLCSSRSHGCLSPPLESKHRSDSGFEEQPLGSSDTLLRSSDSEPASGHPTIPPRPQAHEILQRCTTITRRALRGALARASPTASSQACH</sequence>
<dbReference type="Pfam" id="PF08944">
    <property type="entry name" value="p47_phox_C"/>
    <property type="match status" value="1"/>
</dbReference>
<feature type="domain" description="PX" evidence="5">
    <location>
        <begin position="1"/>
        <end position="106"/>
    </location>
</feature>
<dbReference type="GO" id="GO:0005737">
    <property type="term" value="C:cytoplasm"/>
    <property type="evidence" value="ECO:0007669"/>
    <property type="project" value="TreeGrafter"/>
</dbReference>
<dbReference type="Gene3D" id="2.30.30.40">
    <property type="entry name" value="SH3 Domains"/>
    <property type="match status" value="2"/>
</dbReference>
<feature type="region of interest" description="Disordered" evidence="3">
    <location>
        <begin position="401"/>
        <end position="447"/>
    </location>
</feature>
<evidence type="ECO:0000256" key="1">
    <source>
        <dbReference type="ARBA" id="ARBA00022443"/>
    </source>
</evidence>
<dbReference type="GO" id="GO:0035091">
    <property type="term" value="F:phosphatidylinositol binding"/>
    <property type="evidence" value="ECO:0007669"/>
    <property type="project" value="InterPro"/>
</dbReference>
<dbReference type="InterPro" id="IPR015039">
    <property type="entry name" value="NCF1_C"/>
</dbReference>
<feature type="compositionally biased region" description="Polar residues" evidence="3">
    <location>
        <begin position="420"/>
        <end position="433"/>
    </location>
</feature>
<feature type="domain" description="SH3" evidence="4">
    <location>
        <begin position="212"/>
        <end position="271"/>
    </location>
</feature>
<dbReference type="AlphaFoldDB" id="A0AA35L9R8"/>
<dbReference type="PANTHER" id="PTHR15706">
    <property type="entry name" value="SH3 MULTIPLE DOMAIN"/>
    <property type="match status" value="1"/>
</dbReference>
<dbReference type="CDD" id="cd12024">
    <property type="entry name" value="SH3_NoxO1_2"/>
    <property type="match status" value="1"/>
</dbReference>
<dbReference type="Pfam" id="PF00787">
    <property type="entry name" value="PX"/>
    <property type="match status" value="1"/>
</dbReference>
<dbReference type="PROSITE" id="PS50195">
    <property type="entry name" value="PX"/>
    <property type="match status" value="1"/>
</dbReference>
<dbReference type="InterPro" id="IPR001683">
    <property type="entry name" value="PX_dom"/>
</dbReference>
<keyword evidence="1 2" id="KW-0728">SH3 domain</keyword>
<dbReference type="InterPro" id="IPR035758">
    <property type="entry name" value="NoxO1_SH3_2"/>
</dbReference>
<dbReference type="EMBL" id="OX395139">
    <property type="protein sequence ID" value="CAI5792395.1"/>
    <property type="molecule type" value="Genomic_DNA"/>
</dbReference>
<gene>
    <name evidence="6" type="ORF">PODLI_1B032381</name>
</gene>
<dbReference type="GO" id="GO:0016176">
    <property type="term" value="F:superoxide-generating NADPH oxidase activator activity"/>
    <property type="evidence" value="ECO:0007669"/>
    <property type="project" value="TreeGrafter"/>
</dbReference>
<dbReference type="PROSITE" id="PS50002">
    <property type="entry name" value="SH3"/>
    <property type="match status" value="2"/>
</dbReference>
<dbReference type="InterPro" id="IPR001452">
    <property type="entry name" value="SH3_domain"/>
</dbReference>
<feature type="domain" description="SH3" evidence="4">
    <location>
        <begin position="141"/>
        <end position="203"/>
    </location>
</feature>
<evidence type="ECO:0000313" key="7">
    <source>
        <dbReference type="Proteomes" id="UP001178461"/>
    </source>
</evidence>
<evidence type="ECO:0000259" key="5">
    <source>
        <dbReference type="PROSITE" id="PS50195"/>
    </source>
</evidence>
<dbReference type="PANTHER" id="PTHR15706:SF10">
    <property type="entry name" value="NADPH OXIDASE ORGANIZER 1"/>
    <property type="match status" value="1"/>
</dbReference>
<dbReference type="FunFam" id="2.30.30.40:FF:000219">
    <property type="entry name" value="NADPH oxidase organizer 1"/>
    <property type="match status" value="1"/>
</dbReference>
<accession>A0AA35L9R8</accession>
<dbReference type="Proteomes" id="UP001178461">
    <property type="component" value="Chromosome 14"/>
</dbReference>
<evidence type="ECO:0000256" key="3">
    <source>
        <dbReference type="SAM" id="MobiDB-lite"/>
    </source>
</evidence>
<evidence type="ECO:0000256" key="2">
    <source>
        <dbReference type="PROSITE-ProRule" id="PRU00192"/>
    </source>
</evidence>
<organism evidence="6 7">
    <name type="scientific">Podarcis lilfordi</name>
    <name type="common">Lilford's wall lizard</name>
    <dbReference type="NCBI Taxonomy" id="74358"/>
    <lineage>
        <taxon>Eukaryota</taxon>
        <taxon>Metazoa</taxon>
        <taxon>Chordata</taxon>
        <taxon>Craniata</taxon>
        <taxon>Vertebrata</taxon>
        <taxon>Euteleostomi</taxon>
        <taxon>Lepidosauria</taxon>
        <taxon>Squamata</taxon>
        <taxon>Bifurcata</taxon>
        <taxon>Unidentata</taxon>
        <taxon>Episquamata</taxon>
        <taxon>Laterata</taxon>
        <taxon>Lacertibaenia</taxon>
        <taxon>Lacertidae</taxon>
        <taxon>Podarcis</taxon>
    </lineage>
</organism>
<dbReference type="InterPro" id="IPR036871">
    <property type="entry name" value="PX_dom_sf"/>
</dbReference>
<evidence type="ECO:0000313" key="6">
    <source>
        <dbReference type="EMBL" id="CAI5792395.1"/>
    </source>
</evidence>
<dbReference type="Gene3D" id="3.30.1520.10">
    <property type="entry name" value="Phox-like domain"/>
    <property type="match status" value="1"/>
</dbReference>
<protein>
    <submittedName>
        <fullName evidence="6">NADPH oxidase organizer 1</fullName>
    </submittedName>
</protein>
<dbReference type="InterPro" id="IPR051228">
    <property type="entry name" value="NADPH_Oxidase/PX-Domain"/>
</dbReference>
<reference evidence="6" key="1">
    <citation type="submission" date="2022-12" db="EMBL/GenBank/DDBJ databases">
        <authorList>
            <person name="Alioto T."/>
            <person name="Alioto T."/>
            <person name="Gomez Garrido J."/>
        </authorList>
    </citation>
    <scope>NUCLEOTIDE SEQUENCE</scope>
</reference>
<dbReference type="Pfam" id="PF14604">
    <property type="entry name" value="SH3_9"/>
    <property type="match status" value="1"/>
</dbReference>
<evidence type="ECO:0000259" key="4">
    <source>
        <dbReference type="PROSITE" id="PS50002"/>
    </source>
</evidence>
<proteinExistence type="predicted"/>
<dbReference type="SUPFAM" id="SSF50044">
    <property type="entry name" value="SH3-domain"/>
    <property type="match status" value="2"/>
</dbReference>
<dbReference type="GO" id="GO:0042554">
    <property type="term" value="P:superoxide anion generation"/>
    <property type="evidence" value="ECO:0007669"/>
    <property type="project" value="TreeGrafter"/>
</dbReference>
<name>A0AA35L9R8_9SAUR</name>
<dbReference type="InterPro" id="IPR036028">
    <property type="entry name" value="SH3-like_dom_sf"/>
</dbReference>
<dbReference type="SMART" id="SM00326">
    <property type="entry name" value="SH3"/>
    <property type="match status" value="2"/>
</dbReference>